<dbReference type="EMBL" id="QUAM01000004">
    <property type="protein sequence ID" value="TPR13447.1"/>
    <property type="molecule type" value="Genomic_DNA"/>
</dbReference>
<accession>A0ABY2YS36</accession>
<dbReference type="Proteomes" id="UP000767392">
    <property type="component" value="Unassembled WGS sequence"/>
</dbReference>
<protein>
    <submittedName>
        <fullName evidence="1">Uncharacterized protein</fullName>
    </submittedName>
</protein>
<reference evidence="1 2" key="1">
    <citation type="submission" date="2018-08" db="EMBL/GenBank/DDBJ databases">
        <title>Comparative genomics of wild bee and flower associated Lactobacillus reveals potential adaptation to the bee host.</title>
        <authorList>
            <person name="Vuong H.Q."/>
            <person name="Mcfrederick Q.S."/>
        </authorList>
    </citation>
    <scope>NUCLEOTIDE SEQUENCE [LARGE SCALE GENOMIC DNA]</scope>
    <source>
        <strain evidence="1 2">HV_04</strain>
    </source>
</reference>
<evidence type="ECO:0000313" key="1">
    <source>
        <dbReference type="EMBL" id="TPR13447.1"/>
    </source>
</evidence>
<gene>
    <name evidence="1" type="ORF">DY048_05955</name>
</gene>
<name>A0ABY2YS36_9LACO</name>
<evidence type="ECO:0000313" key="2">
    <source>
        <dbReference type="Proteomes" id="UP000767392"/>
    </source>
</evidence>
<organism evidence="1 2">
    <name type="scientific">Apilactobacillus timberlakei</name>
    <dbReference type="NCBI Taxonomy" id="2008380"/>
    <lineage>
        <taxon>Bacteria</taxon>
        <taxon>Bacillati</taxon>
        <taxon>Bacillota</taxon>
        <taxon>Bacilli</taxon>
        <taxon>Lactobacillales</taxon>
        <taxon>Lactobacillaceae</taxon>
        <taxon>Apilactobacillus</taxon>
    </lineage>
</organism>
<sequence length="62" mass="7296">MQQVIKLANSNWNKRLGMNEKVIINYLCTDPITLLKVIDMLKYPNLLKYKHNNKVYTGEVQT</sequence>
<dbReference type="RefSeq" id="WP_105988198.1">
    <property type="nucleotide sequence ID" value="NZ_POST01000004.1"/>
</dbReference>
<comment type="caution">
    <text evidence="1">The sequence shown here is derived from an EMBL/GenBank/DDBJ whole genome shotgun (WGS) entry which is preliminary data.</text>
</comment>
<keyword evidence="2" id="KW-1185">Reference proteome</keyword>
<proteinExistence type="predicted"/>